<dbReference type="InParanoid" id="E3J9M6"/>
<sequence>MPQGLSLLDPVQPDGVWHLRGVVENHQVKAPLGRLHWQIGPHFFGIDDSYGQPILARAYYDPYQDDDPRARGDVDFLGYQQFVQVLFDGVPVPPDSYGGQFADRGPYAAADLSFVDYMGPADAVASAHATRQPFYALTGALPVPVASARDFGTYPRRNGVLLFPSAPATPNQARCASLVSAVSPGLLTAGDLRDLLAPIAPYRSLRPTAADVALRGVFDIALSELVPKGQSGQRYRDLAGEVVGPYLLVRQGAQCFCVAPDPAGTRIEIYRLDPADVESARQSAVLRGMWKMAELVPLGDGVDSRRVVADLDNSVLPELGPMWTPRSPAAGGVTIAPLEFGPTDLAVEWRYTTYLFAARSHPPGSAGNPLGELIGLHGFTWSILQSFDIFANELVATSVRAPRLLTEFPALPALRHYHEQIARWSTDPSAVPGIGVDAFTAAGVTPLDFGAGRKLTALDERAAG</sequence>
<dbReference type="EMBL" id="CP002299">
    <property type="protein sequence ID" value="ADP84529.1"/>
    <property type="molecule type" value="Genomic_DNA"/>
</dbReference>
<keyword evidence="2" id="KW-1185">Reference proteome</keyword>
<dbReference type="AlphaFoldDB" id="E3J9M6"/>
<name>E3J9M6_PSEI1</name>
<dbReference type="HOGENOM" id="CLU_588952_0_0_11"/>
<dbReference type="RefSeq" id="WP_013427640.1">
    <property type="nucleotide sequence ID" value="NC_014666.1"/>
</dbReference>
<dbReference type="OrthoDB" id="5185352at2"/>
<dbReference type="Proteomes" id="UP000002484">
    <property type="component" value="Chromosome"/>
</dbReference>
<reference evidence="1 2" key="1">
    <citation type="submission" date="2010-10" db="EMBL/GenBank/DDBJ databases">
        <title>Complete sequence of Frankia sp. EuI1c.</title>
        <authorList>
            <consortium name="US DOE Joint Genome Institute"/>
            <person name="Lucas S."/>
            <person name="Copeland A."/>
            <person name="Lapidus A."/>
            <person name="Cheng J.-F."/>
            <person name="Bruce D."/>
            <person name="Goodwin L."/>
            <person name="Pitluck S."/>
            <person name="Chertkov O."/>
            <person name="Detter J.C."/>
            <person name="Han C."/>
            <person name="Tapia R."/>
            <person name="Land M."/>
            <person name="Hauser L."/>
            <person name="Jeffries C."/>
            <person name="Kyrpides N."/>
            <person name="Ivanova N."/>
            <person name="Mikhailova N."/>
            <person name="Beauchemin N."/>
            <person name="Sen A."/>
            <person name="Sur S.A."/>
            <person name="Gtari M."/>
            <person name="Wall L."/>
            <person name="Tisa L."/>
            <person name="Woyke T."/>
        </authorList>
    </citation>
    <scope>NUCLEOTIDE SEQUENCE [LARGE SCALE GENOMIC DNA]</scope>
    <source>
        <strain evidence="2">DSM 45817 / CECT 9037 / EuI1c</strain>
    </source>
</reference>
<protein>
    <submittedName>
        <fullName evidence="1">Uncharacterized protein</fullName>
    </submittedName>
</protein>
<accession>E3J9M6</accession>
<dbReference type="STRING" id="298654.FraEuI1c_6553"/>
<dbReference type="KEGG" id="fri:FraEuI1c_6553"/>
<evidence type="ECO:0000313" key="2">
    <source>
        <dbReference type="Proteomes" id="UP000002484"/>
    </source>
</evidence>
<gene>
    <name evidence="1" type="ordered locus">FraEuI1c_6553</name>
</gene>
<proteinExistence type="predicted"/>
<organism evidence="1 2">
    <name type="scientific">Pseudofrankia inefficax (strain DSM 45817 / CECT 9037 / DDB 130130 / EuI1c)</name>
    <name type="common">Frankia inefficax</name>
    <dbReference type="NCBI Taxonomy" id="298654"/>
    <lineage>
        <taxon>Bacteria</taxon>
        <taxon>Bacillati</taxon>
        <taxon>Actinomycetota</taxon>
        <taxon>Actinomycetes</taxon>
        <taxon>Frankiales</taxon>
        <taxon>Frankiaceae</taxon>
        <taxon>Pseudofrankia</taxon>
    </lineage>
</organism>
<evidence type="ECO:0000313" key="1">
    <source>
        <dbReference type="EMBL" id="ADP84529.1"/>
    </source>
</evidence>